<organism evidence="1 2">
    <name type="scientific">Merluccius polli</name>
    <name type="common">Benguela hake</name>
    <name type="synonym">Merluccius cadenati</name>
    <dbReference type="NCBI Taxonomy" id="89951"/>
    <lineage>
        <taxon>Eukaryota</taxon>
        <taxon>Metazoa</taxon>
        <taxon>Chordata</taxon>
        <taxon>Craniata</taxon>
        <taxon>Vertebrata</taxon>
        <taxon>Euteleostomi</taxon>
        <taxon>Actinopterygii</taxon>
        <taxon>Neopterygii</taxon>
        <taxon>Teleostei</taxon>
        <taxon>Neoteleostei</taxon>
        <taxon>Acanthomorphata</taxon>
        <taxon>Zeiogadaria</taxon>
        <taxon>Gadariae</taxon>
        <taxon>Gadiformes</taxon>
        <taxon>Gadoidei</taxon>
        <taxon>Merlucciidae</taxon>
        <taxon>Merluccius</taxon>
    </lineage>
</organism>
<gene>
    <name evidence="1" type="ORF">N1851_033467</name>
</gene>
<accession>A0AA47M1F8</accession>
<dbReference type="Proteomes" id="UP001174136">
    <property type="component" value="Unassembled WGS sequence"/>
</dbReference>
<protein>
    <submittedName>
        <fullName evidence="1">Uncharacterized protein</fullName>
    </submittedName>
</protein>
<keyword evidence="2" id="KW-1185">Reference proteome</keyword>
<reference evidence="1" key="1">
    <citation type="journal article" date="2023" name="Front. Mar. Sci.">
        <title>A new Merluccius polli reference genome to investigate the effects of global change in West African waters.</title>
        <authorList>
            <person name="Mateo J.L."/>
            <person name="Blanco-Fernandez C."/>
            <person name="Garcia-Vazquez E."/>
            <person name="Machado-Schiaffino G."/>
        </authorList>
    </citation>
    <scope>NUCLEOTIDE SEQUENCE</scope>
    <source>
        <strain evidence="1">C29</strain>
        <tissue evidence="1">Fin</tissue>
    </source>
</reference>
<evidence type="ECO:0000313" key="1">
    <source>
        <dbReference type="EMBL" id="KAK0131749.1"/>
    </source>
</evidence>
<name>A0AA47M1F8_MERPO</name>
<dbReference type="AlphaFoldDB" id="A0AA47M1F8"/>
<sequence>MPVVTEALPAAIVRPAVAPQPPGVEHMYNLPESTAGQAKTKRRATATATAAAPAVRPRMATQRRHLLPLLRKFDQGAVVGGNEE</sequence>
<proteinExistence type="predicted"/>
<dbReference type="EMBL" id="JAOPHQ010006365">
    <property type="protein sequence ID" value="KAK0131749.1"/>
    <property type="molecule type" value="Genomic_DNA"/>
</dbReference>
<evidence type="ECO:0000313" key="2">
    <source>
        <dbReference type="Proteomes" id="UP001174136"/>
    </source>
</evidence>
<comment type="caution">
    <text evidence="1">The sequence shown here is derived from an EMBL/GenBank/DDBJ whole genome shotgun (WGS) entry which is preliminary data.</text>
</comment>